<evidence type="ECO:0000256" key="1">
    <source>
        <dbReference type="ARBA" id="ARBA00022801"/>
    </source>
</evidence>
<reference evidence="4 5" key="1">
    <citation type="journal article" date="2019" name="Int. J. Syst. Evol. Microbiol.">
        <title>The Global Catalogue of Microorganisms (GCM) 10K type strain sequencing project: providing services to taxonomists for standard genome sequencing and annotation.</title>
        <authorList>
            <consortium name="The Broad Institute Genomics Platform"/>
            <consortium name="The Broad Institute Genome Sequencing Center for Infectious Disease"/>
            <person name="Wu L."/>
            <person name="Ma J."/>
        </authorList>
    </citation>
    <scope>NUCLEOTIDE SEQUENCE [LARGE SCALE GENOMIC DNA]</scope>
    <source>
        <strain evidence="4 5">JCM 14046</strain>
    </source>
</reference>
<comment type="similarity">
    <text evidence="2">Belongs to the dGTPase family. Type 2 subfamily.</text>
</comment>
<accession>A0ABN2PR74</accession>
<gene>
    <name evidence="4" type="ORF">GCM10009737_34510</name>
</gene>
<dbReference type="InterPro" id="IPR023023">
    <property type="entry name" value="dNTPase_2"/>
</dbReference>
<keyword evidence="5" id="KW-1185">Reference proteome</keyword>
<comment type="caution">
    <text evidence="4">The sequence shown here is derived from an EMBL/GenBank/DDBJ whole genome shotgun (WGS) entry which is preliminary data.</text>
</comment>
<evidence type="ECO:0000259" key="3">
    <source>
        <dbReference type="PROSITE" id="PS51831"/>
    </source>
</evidence>
<keyword evidence="1 2" id="KW-0378">Hydrolase</keyword>
<organism evidence="4 5">
    <name type="scientific">Nocardioides lentus</name>
    <dbReference type="NCBI Taxonomy" id="338077"/>
    <lineage>
        <taxon>Bacteria</taxon>
        <taxon>Bacillati</taxon>
        <taxon>Actinomycetota</taxon>
        <taxon>Actinomycetes</taxon>
        <taxon>Propionibacteriales</taxon>
        <taxon>Nocardioidaceae</taxon>
        <taxon>Nocardioides</taxon>
    </lineage>
</organism>
<dbReference type="InterPro" id="IPR050135">
    <property type="entry name" value="dGTPase-like"/>
</dbReference>
<dbReference type="NCBIfam" id="TIGR00277">
    <property type="entry name" value="HDIG"/>
    <property type="match status" value="1"/>
</dbReference>
<dbReference type="InterPro" id="IPR006675">
    <property type="entry name" value="HDIG_dom"/>
</dbReference>
<dbReference type="Proteomes" id="UP001501612">
    <property type="component" value="Unassembled WGS sequence"/>
</dbReference>
<dbReference type="InterPro" id="IPR006674">
    <property type="entry name" value="HD_domain"/>
</dbReference>
<evidence type="ECO:0000313" key="4">
    <source>
        <dbReference type="EMBL" id="GAA1929752.1"/>
    </source>
</evidence>
<dbReference type="Gene3D" id="1.10.3210.10">
    <property type="entry name" value="Hypothetical protein af1432"/>
    <property type="match status" value="1"/>
</dbReference>
<dbReference type="InterPro" id="IPR006261">
    <property type="entry name" value="dGTPase"/>
</dbReference>
<dbReference type="PANTHER" id="PTHR11373">
    <property type="entry name" value="DEOXYNUCLEOSIDE TRIPHOSPHATE TRIPHOSPHOHYDROLASE"/>
    <property type="match status" value="1"/>
</dbReference>
<name>A0ABN2PR74_9ACTN</name>
<dbReference type="PROSITE" id="PS51831">
    <property type="entry name" value="HD"/>
    <property type="match status" value="1"/>
</dbReference>
<evidence type="ECO:0000256" key="2">
    <source>
        <dbReference type="HAMAP-Rule" id="MF_01212"/>
    </source>
</evidence>
<dbReference type="SUPFAM" id="SSF109604">
    <property type="entry name" value="HD-domain/PDEase-like"/>
    <property type="match status" value="1"/>
</dbReference>
<dbReference type="NCBIfam" id="NF002829">
    <property type="entry name" value="PRK03007.1"/>
    <property type="match status" value="1"/>
</dbReference>
<sequence length="437" mass="46476">MHVEDLYDDADRARVVPEPPKRVDAPERTAFERDRARLVHAASSRRLAAKTQVVGPGTDDFVRNRLTHSLEVAQVARDLARALGCHPDVAESAALAHDLGHPPFGHNGERLLDELGGDAGGFEGNAQTLRLLTRLEAKTVDAAGRSVGLNLTRAVLDACTKYPWDRGGALEAGGAPVGVHGDGSPRVGLKFGVYDDDREVFDWMRRGVADTGAGARRLSVEAQVMDLADDVAYSVHDVEDGVVAGRVDLAVVLADPSPVFETVRAWYLPEVEEDALAGALADLGRVGGWPRAPYDGSRASLASLKNLTSDLIGRFCGAVQGATRAAADGDVLVRHGGDLVVPAATRTEIAVLKGIAAHYVMRADDRVALMARQRELLAELVEVLVAGAPGSLDRPFADDWREAGDDGARLRVVLDQVASLTDASAVSRHRRLVGCSA</sequence>
<dbReference type="EMBL" id="BAAAMY010000014">
    <property type="protein sequence ID" value="GAA1929752.1"/>
    <property type="molecule type" value="Genomic_DNA"/>
</dbReference>
<proteinExistence type="inferred from homology"/>
<dbReference type="RefSeq" id="WP_344008952.1">
    <property type="nucleotide sequence ID" value="NZ_BAAAMY010000014.1"/>
</dbReference>
<dbReference type="PANTHER" id="PTHR11373:SF32">
    <property type="entry name" value="DEOXYGUANOSINETRIPHOSPHATE TRIPHOSPHOHYDROLASE"/>
    <property type="match status" value="1"/>
</dbReference>
<protein>
    <recommendedName>
        <fullName evidence="2">Deoxyguanosinetriphosphate triphosphohydrolase-like protein</fullName>
    </recommendedName>
</protein>
<dbReference type="InterPro" id="IPR026875">
    <property type="entry name" value="PHydrolase_assoc_dom"/>
</dbReference>
<dbReference type="HAMAP" id="MF_01212">
    <property type="entry name" value="dGTPase_type2"/>
    <property type="match status" value="1"/>
</dbReference>
<dbReference type="Pfam" id="PF01966">
    <property type="entry name" value="HD"/>
    <property type="match status" value="1"/>
</dbReference>
<evidence type="ECO:0000313" key="5">
    <source>
        <dbReference type="Proteomes" id="UP001501612"/>
    </source>
</evidence>
<dbReference type="InterPro" id="IPR003607">
    <property type="entry name" value="HD/PDEase_dom"/>
</dbReference>
<dbReference type="SMART" id="SM00471">
    <property type="entry name" value="HDc"/>
    <property type="match status" value="1"/>
</dbReference>
<dbReference type="Pfam" id="PF13286">
    <property type="entry name" value="HD_assoc"/>
    <property type="match status" value="1"/>
</dbReference>
<dbReference type="CDD" id="cd00077">
    <property type="entry name" value="HDc"/>
    <property type="match status" value="1"/>
</dbReference>
<dbReference type="NCBIfam" id="TIGR01353">
    <property type="entry name" value="dGTP_triPase"/>
    <property type="match status" value="1"/>
</dbReference>
<feature type="domain" description="HD" evidence="3">
    <location>
        <begin position="65"/>
        <end position="234"/>
    </location>
</feature>